<dbReference type="PANTHER" id="PTHR45785">
    <property type="entry name" value="COMPLEMENT FACTOR H-RELATED"/>
    <property type="match status" value="1"/>
</dbReference>
<protein>
    <submittedName>
        <fullName evidence="9">Sushi domain-containing protein</fullName>
    </submittedName>
</protein>
<reference evidence="9" key="1">
    <citation type="submission" date="2022-11" db="UniProtKB">
        <authorList>
            <consortium name="WormBaseParasite"/>
        </authorList>
    </citation>
    <scope>IDENTIFICATION</scope>
</reference>
<evidence type="ECO:0000313" key="9">
    <source>
        <dbReference type="WBParaSite" id="PSAMB.scaffold3073size19772.g20236.t1"/>
    </source>
</evidence>
<dbReference type="InterPro" id="IPR000436">
    <property type="entry name" value="Sushi_SCR_CCP_dom"/>
</dbReference>
<dbReference type="PANTHER" id="PTHR45785:SF2">
    <property type="entry name" value="COMPLEMENT FACTOR H-RELATED"/>
    <property type="match status" value="1"/>
</dbReference>
<comment type="subcellular location">
    <subcellularLocation>
        <location evidence="1">Virion</location>
    </subcellularLocation>
</comment>
<dbReference type="SMART" id="SM00032">
    <property type="entry name" value="CCP"/>
    <property type="match status" value="3"/>
</dbReference>
<keyword evidence="4" id="KW-1015">Disulfide bond</keyword>
<sequence>MSLSQVFVFVTVFLHGVKAQCGSTTIPTGTNVLQNVGVYAANDIYRVSVDSLTSSGFTALATSGKAKVATTDQSMCPLLTCMMELATNQKTSDRSILQQHNFLGGLAPTGYTLITPTTKMYCVKFQGDCGADVPLWRYYKNVGINGWVHAYSFDPSVAYAGYTRELTPVCYMWSTTTAVSTCGDGIAAGRLGTLTAYMNAANYIGANRDTWFTTQTASTNPTEFSYQTYTKSADLTKVATSMPSTADTLQCNCLQKVVQAFDKQPGLFGTALAPGLGSRFDHKFYLESQPEANLLFEQYELTGEVFYCVLSRGTCGATVAIKKWFNIFEINTVYTIDGQADPGFGYIGGHVLCYTWATTYTSPVVCSVLTTTVTNGQISYVQAGTTTNYLQGTVAVLTCSTGYAASGTYNATCLTTGVWSPAAITGTCVQVCTAFNSDPFGTITYSATPIIATTTATLTCNDTTKYAVNGASTATCTAGAFNPTTLGSCTRTCPTLTITSGTVSTFLADGTTAVTAAPYFEGYTATFTCTAPSVVVGTARATCTNGAWVTQGSCSS</sequence>
<dbReference type="InterPro" id="IPR051503">
    <property type="entry name" value="ComplSys_Reg/VirEntry_Med"/>
</dbReference>
<evidence type="ECO:0000256" key="1">
    <source>
        <dbReference type="ARBA" id="ARBA00004328"/>
    </source>
</evidence>
<evidence type="ECO:0000256" key="6">
    <source>
        <dbReference type="SAM" id="SignalP"/>
    </source>
</evidence>
<evidence type="ECO:0000256" key="5">
    <source>
        <dbReference type="PROSITE-ProRule" id="PRU00302"/>
    </source>
</evidence>
<dbReference type="PROSITE" id="PS50923">
    <property type="entry name" value="SUSHI"/>
    <property type="match status" value="1"/>
</dbReference>
<dbReference type="AlphaFoldDB" id="A0A914W5L3"/>
<keyword evidence="2 5" id="KW-0768">Sushi</keyword>
<dbReference type="SUPFAM" id="SSF57535">
    <property type="entry name" value="Complement control module/SCR domain"/>
    <property type="match status" value="1"/>
</dbReference>
<evidence type="ECO:0000313" key="8">
    <source>
        <dbReference type="Proteomes" id="UP000887566"/>
    </source>
</evidence>
<evidence type="ECO:0000256" key="3">
    <source>
        <dbReference type="ARBA" id="ARBA00022729"/>
    </source>
</evidence>
<dbReference type="Pfam" id="PF00084">
    <property type="entry name" value="Sushi"/>
    <property type="match status" value="1"/>
</dbReference>
<feature type="signal peptide" evidence="6">
    <location>
        <begin position="1"/>
        <end position="19"/>
    </location>
</feature>
<evidence type="ECO:0000256" key="2">
    <source>
        <dbReference type="ARBA" id="ARBA00022659"/>
    </source>
</evidence>
<evidence type="ECO:0000259" key="7">
    <source>
        <dbReference type="PROSITE" id="PS50923"/>
    </source>
</evidence>
<dbReference type="Proteomes" id="UP000887566">
    <property type="component" value="Unplaced"/>
</dbReference>
<name>A0A914W5L3_9BILA</name>
<accession>A0A914W5L3</accession>
<dbReference type="CDD" id="cd00033">
    <property type="entry name" value="CCP"/>
    <property type="match status" value="1"/>
</dbReference>
<dbReference type="Gene3D" id="2.10.70.10">
    <property type="entry name" value="Complement Module, domain 1"/>
    <property type="match status" value="1"/>
</dbReference>
<organism evidence="8 9">
    <name type="scientific">Plectus sambesii</name>
    <dbReference type="NCBI Taxonomy" id="2011161"/>
    <lineage>
        <taxon>Eukaryota</taxon>
        <taxon>Metazoa</taxon>
        <taxon>Ecdysozoa</taxon>
        <taxon>Nematoda</taxon>
        <taxon>Chromadorea</taxon>
        <taxon>Plectida</taxon>
        <taxon>Plectina</taxon>
        <taxon>Plectoidea</taxon>
        <taxon>Plectidae</taxon>
        <taxon>Plectus</taxon>
    </lineage>
</organism>
<keyword evidence="3 6" id="KW-0732">Signal</keyword>
<dbReference type="WBParaSite" id="PSAMB.scaffold3073size19772.g20236.t1">
    <property type="protein sequence ID" value="PSAMB.scaffold3073size19772.g20236.t1"/>
    <property type="gene ID" value="PSAMB.scaffold3073size19772.g20236"/>
</dbReference>
<keyword evidence="8" id="KW-1185">Reference proteome</keyword>
<comment type="caution">
    <text evidence="5">Lacks conserved residue(s) required for the propagation of feature annotation.</text>
</comment>
<feature type="chain" id="PRO_5037160898" evidence="6">
    <location>
        <begin position="20"/>
        <end position="556"/>
    </location>
</feature>
<proteinExistence type="predicted"/>
<dbReference type="InterPro" id="IPR035976">
    <property type="entry name" value="Sushi/SCR/CCP_sf"/>
</dbReference>
<feature type="domain" description="Sushi" evidence="7">
    <location>
        <begin position="364"/>
        <end position="430"/>
    </location>
</feature>
<evidence type="ECO:0000256" key="4">
    <source>
        <dbReference type="ARBA" id="ARBA00023157"/>
    </source>
</evidence>